<dbReference type="NCBIfam" id="TIGR02273">
    <property type="entry name" value="16S_RimM"/>
    <property type="match status" value="1"/>
</dbReference>
<dbReference type="Gene3D" id="2.30.30.240">
    <property type="entry name" value="PRC-barrel domain"/>
    <property type="match status" value="1"/>
</dbReference>
<dbReference type="InterPro" id="IPR036976">
    <property type="entry name" value="RimM_N_sf"/>
</dbReference>
<dbReference type="GO" id="GO:0005737">
    <property type="term" value="C:cytoplasm"/>
    <property type="evidence" value="ECO:0007669"/>
    <property type="project" value="UniProtKB-SubCell"/>
</dbReference>
<dbReference type="GO" id="GO:0006364">
    <property type="term" value="P:rRNA processing"/>
    <property type="evidence" value="ECO:0007669"/>
    <property type="project" value="UniProtKB-UniRule"/>
</dbReference>
<keyword evidence="1 5" id="KW-0963">Cytoplasm</keyword>
<feature type="domain" description="RimM N-terminal" evidence="6">
    <location>
        <begin position="14"/>
        <end position="93"/>
    </location>
</feature>
<feature type="domain" description="Ribosome maturation factor RimM PRC barrel" evidence="7">
    <location>
        <begin position="106"/>
        <end position="174"/>
    </location>
</feature>
<dbReference type="Pfam" id="PF01782">
    <property type="entry name" value="RimM"/>
    <property type="match status" value="1"/>
</dbReference>
<dbReference type="InterPro" id="IPR011961">
    <property type="entry name" value="RimM"/>
</dbReference>
<evidence type="ECO:0000313" key="9">
    <source>
        <dbReference type="Proteomes" id="UP000326914"/>
    </source>
</evidence>
<evidence type="ECO:0000259" key="7">
    <source>
        <dbReference type="Pfam" id="PF24986"/>
    </source>
</evidence>
<dbReference type="InterPro" id="IPR056792">
    <property type="entry name" value="PRC_RimM"/>
</dbReference>
<keyword evidence="4 5" id="KW-0143">Chaperone</keyword>
<reference evidence="8 9" key="1">
    <citation type="submission" date="2019-07" db="EMBL/GenBank/DDBJ databases">
        <title>Buchnera limit thermal tolerance of host aphids.</title>
        <authorList>
            <person name="Zhang B."/>
            <person name="Moran N."/>
        </authorList>
    </citation>
    <scope>NUCLEOTIDE SEQUENCE [LARGE SCALE GENOMIC DNA]</scope>
    <source>
        <strain evidence="8 9">Ago-UT1</strain>
    </source>
</reference>
<evidence type="ECO:0000256" key="4">
    <source>
        <dbReference type="ARBA" id="ARBA00023186"/>
    </source>
</evidence>
<dbReference type="Pfam" id="PF24986">
    <property type="entry name" value="PRC_RimM"/>
    <property type="match status" value="1"/>
</dbReference>
<evidence type="ECO:0000256" key="3">
    <source>
        <dbReference type="ARBA" id="ARBA00022552"/>
    </source>
</evidence>
<protein>
    <recommendedName>
        <fullName evidence="5">Ribosome maturation factor RimM</fullName>
    </recommendedName>
</protein>
<proteinExistence type="inferred from homology"/>
<dbReference type="SUPFAM" id="SSF50447">
    <property type="entry name" value="Translation proteins"/>
    <property type="match status" value="1"/>
</dbReference>
<evidence type="ECO:0000259" key="6">
    <source>
        <dbReference type="Pfam" id="PF01782"/>
    </source>
</evidence>
<dbReference type="GO" id="GO:0043022">
    <property type="term" value="F:ribosome binding"/>
    <property type="evidence" value="ECO:0007669"/>
    <property type="project" value="InterPro"/>
</dbReference>
<evidence type="ECO:0000256" key="1">
    <source>
        <dbReference type="ARBA" id="ARBA00022490"/>
    </source>
</evidence>
<evidence type="ECO:0000313" key="8">
    <source>
        <dbReference type="EMBL" id="QFQ32215.1"/>
    </source>
</evidence>
<organism evidence="8 9">
    <name type="scientific">Buchnera aphidicola</name>
    <name type="common">Aphis gossypii</name>
    <dbReference type="NCBI Taxonomy" id="98785"/>
    <lineage>
        <taxon>Bacteria</taxon>
        <taxon>Pseudomonadati</taxon>
        <taxon>Pseudomonadota</taxon>
        <taxon>Gammaproteobacteria</taxon>
        <taxon>Enterobacterales</taxon>
        <taxon>Erwiniaceae</taxon>
        <taxon>Buchnera</taxon>
    </lineage>
</organism>
<gene>
    <name evidence="5 8" type="primary">rimM</name>
    <name evidence="8" type="ORF">FQV32_02195</name>
</gene>
<evidence type="ECO:0000256" key="5">
    <source>
        <dbReference type="HAMAP-Rule" id="MF_00014"/>
    </source>
</evidence>
<dbReference type="PANTHER" id="PTHR33692:SF1">
    <property type="entry name" value="RIBOSOME MATURATION FACTOR RIMM"/>
    <property type="match status" value="1"/>
</dbReference>
<dbReference type="Proteomes" id="UP000326914">
    <property type="component" value="Chromosome"/>
</dbReference>
<keyword evidence="3 5" id="KW-0698">rRNA processing</keyword>
<accession>A0A5J6ZDX2</accession>
<dbReference type="PANTHER" id="PTHR33692">
    <property type="entry name" value="RIBOSOME MATURATION FACTOR RIMM"/>
    <property type="match status" value="1"/>
</dbReference>
<dbReference type="GO" id="GO:0005840">
    <property type="term" value="C:ribosome"/>
    <property type="evidence" value="ECO:0007669"/>
    <property type="project" value="InterPro"/>
</dbReference>
<dbReference type="GO" id="GO:0042274">
    <property type="term" value="P:ribosomal small subunit biogenesis"/>
    <property type="evidence" value="ECO:0007669"/>
    <property type="project" value="UniProtKB-UniRule"/>
</dbReference>
<comment type="subcellular location">
    <subcellularLocation>
        <location evidence="5">Cytoplasm</location>
    </subcellularLocation>
</comment>
<dbReference type="OrthoDB" id="9783509at2"/>
<comment type="function">
    <text evidence="5">An accessory protein needed during the final step in the assembly of 30S ribosomal subunit, possibly for assembly of the head region. Essential for efficient processing of 16S rRNA. May be needed both before and after RbfA during the maturation of 16S rRNA. It has affinity for free ribosomal 30S subunits but not for 70S ribosomes.</text>
</comment>
<dbReference type="HAMAP" id="MF_00014">
    <property type="entry name" value="Ribosome_mat_RimM"/>
    <property type="match status" value="1"/>
</dbReference>
<comment type="subunit">
    <text evidence="5">Binds ribosomal protein uS19.</text>
</comment>
<evidence type="ECO:0000256" key="2">
    <source>
        <dbReference type="ARBA" id="ARBA00022517"/>
    </source>
</evidence>
<dbReference type="EMBL" id="CP042426">
    <property type="protein sequence ID" value="QFQ32215.1"/>
    <property type="molecule type" value="Genomic_DNA"/>
</dbReference>
<comment type="domain">
    <text evidence="5">The PRC barrel domain binds ribosomal protein uS19.</text>
</comment>
<comment type="similarity">
    <text evidence="5">Belongs to the RimM family.</text>
</comment>
<dbReference type="InterPro" id="IPR011033">
    <property type="entry name" value="PRC_barrel-like_sf"/>
</dbReference>
<dbReference type="SUPFAM" id="SSF50346">
    <property type="entry name" value="PRC-barrel domain"/>
    <property type="match status" value="1"/>
</dbReference>
<name>A0A5J6ZDX2_9GAMM</name>
<sequence length="175" mass="20985">MNIKLDKLINPILVGKIGRVYGILGWINFFSFTEDKEKIFSYLPWFILKNKKWETIQLKSWKKYNNRFIIQINNVIDRSVASAWTNTDIFIDRVQLPKLKKNEYYWDDIIKCKVFSVKNKYLGIVIDLISNKYNDTILVKNKLKRNNKTIMIPFITEKVVKYIDIKNKIITVQWN</sequence>
<keyword evidence="2 5" id="KW-0690">Ribosome biogenesis</keyword>
<dbReference type="InterPro" id="IPR002676">
    <property type="entry name" value="RimM_N"/>
</dbReference>
<dbReference type="Gene3D" id="2.40.30.60">
    <property type="entry name" value="RimM"/>
    <property type="match status" value="1"/>
</dbReference>
<dbReference type="InterPro" id="IPR009000">
    <property type="entry name" value="Transl_B-barrel_sf"/>
</dbReference>
<dbReference type="AlphaFoldDB" id="A0A5J6ZDX2"/>